<dbReference type="Proteomes" id="UP001500936">
    <property type="component" value="Unassembled WGS sequence"/>
</dbReference>
<dbReference type="EMBL" id="BAABHB010000013">
    <property type="protein sequence ID" value="GAA4415938.1"/>
    <property type="molecule type" value="Genomic_DNA"/>
</dbReference>
<protein>
    <recommendedName>
        <fullName evidence="3">DUF2911 domain-containing protein</fullName>
    </recommendedName>
</protein>
<accession>A0ABP8KTY7</accession>
<evidence type="ECO:0008006" key="3">
    <source>
        <dbReference type="Google" id="ProtNLM"/>
    </source>
</evidence>
<proteinExistence type="predicted"/>
<reference evidence="2" key="1">
    <citation type="journal article" date="2019" name="Int. J. Syst. Evol. Microbiol.">
        <title>The Global Catalogue of Microorganisms (GCM) 10K type strain sequencing project: providing services to taxonomists for standard genome sequencing and annotation.</title>
        <authorList>
            <consortium name="The Broad Institute Genomics Platform"/>
            <consortium name="The Broad Institute Genome Sequencing Center for Infectious Disease"/>
            <person name="Wu L."/>
            <person name="Ma J."/>
        </authorList>
    </citation>
    <scope>NUCLEOTIDE SEQUENCE [LARGE SCALE GENOMIC DNA]</scope>
    <source>
        <strain evidence="2">JCM 17925</strain>
    </source>
</reference>
<dbReference type="Pfam" id="PF11138">
    <property type="entry name" value="DUF2911"/>
    <property type="match status" value="1"/>
</dbReference>
<keyword evidence="2" id="KW-1185">Reference proteome</keyword>
<evidence type="ECO:0000313" key="2">
    <source>
        <dbReference type="Proteomes" id="UP001500936"/>
    </source>
</evidence>
<sequence length="361" mass="41122">MGVDTVLVETYTMIHNHLYGKAFVRVPEDYIAQFSVHFYPDGSIREFNVAAMDPLNSSVPFRAASGAFEYRLTMNCQHDTCTYFNAEKGQPAETIFKHAAPGMNFVGGWVPFISLMEWNCVQLARSGKQALPLHMINHRFRAYEISARYGGKDSVLFGGPFIEYTRIKVDEQGRILRTNGLGTPWNYIVTKHEPIDIEQIAKRMTKTRGIGFPSPEERVQFVVQNTTLDVQYGRPYKRGRQIFGGVVPYDSVWRTGAGGATILTLENPIRIGKTHIPKGQYSLYTIPRQNQWILIFNKDVLRWPTDPNRAADYVSVVIPVQKVKEVAEQFTINIEPTQTGGVLQFRWDDVMAYTEFSLVKH</sequence>
<dbReference type="InterPro" id="IPR021314">
    <property type="entry name" value="DUF2911"/>
</dbReference>
<organism evidence="1 2">
    <name type="scientific">Nibrella viscosa</name>
    <dbReference type="NCBI Taxonomy" id="1084524"/>
    <lineage>
        <taxon>Bacteria</taxon>
        <taxon>Pseudomonadati</taxon>
        <taxon>Bacteroidota</taxon>
        <taxon>Cytophagia</taxon>
        <taxon>Cytophagales</taxon>
        <taxon>Spirosomataceae</taxon>
        <taxon>Nibrella</taxon>
    </lineage>
</organism>
<comment type="caution">
    <text evidence="1">The sequence shown here is derived from an EMBL/GenBank/DDBJ whole genome shotgun (WGS) entry which is preliminary data.</text>
</comment>
<gene>
    <name evidence="1" type="ORF">GCM10023187_46900</name>
</gene>
<name>A0ABP8KTY7_9BACT</name>
<evidence type="ECO:0000313" key="1">
    <source>
        <dbReference type="EMBL" id="GAA4415938.1"/>
    </source>
</evidence>